<name>D2S5A4_GEOOG</name>
<dbReference type="STRING" id="526225.Gobs_2514"/>
<organism evidence="3 4">
    <name type="scientific">Geodermatophilus obscurus (strain ATCC 25078 / DSM 43160 / JCM 3152 / CCUG 61914 / KCC A-0152 / KCTC 9177 / NBRC 13315 / NRRL B-3577 / G-20)</name>
    <dbReference type="NCBI Taxonomy" id="526225"/>
    <lineage>
        <taxon>Bacteria</taxon>
        <taxon>Bacillati</taxon>
        <taxon>Actinomycetota</taxon>
        <taxon>Actinomycetes</taxon>
        <taxon>Geodermatophilales</taxon>
        <taxon>Geodermatophilaceae</taxon>
        <taxon>Geodermatophilus</taxon>
    </lineage>
</organism>
<dbReference type="InterPro" id="IPR025325">
    <property type="entry name" value="DUF4231"/>
</dbReference>
<gene>
    <name evidence="3" type="ordered locus">Gobs_2514</name>
</gene>
<dbReference type="Pfam" id="PF14015">
    <property type="entry name" value="DUF4231"/>
    <property type="match status" value="1"/>
</dbReference>
<evidence type="ECO:0000313" key="3">
    <source>
        <dbReference type="EMBL" id="ADB75184.1"/>
    </source>
</evidence>
<dbReference type="InterPro" id="IPR040884">
    <property type="entry name" value="SLATT_1"/>
</dbReference>
<dbReference type="KEGG" id="gob:Gobs_2514"/>
<dbReference type="Proteomes" id="UP000001382">
    <property type="component" value="Chromosome"/>
</dbReference>
<feature type="transmembrane region" description="Helical" evidence="1">
    <location>
        <begin position="44"/>
        <end position="63"/>
    </location>
</feature>
<feature type="domain" description="SMODS and SLOG-associating 2TM effector" evidence="2">
    <location>
        <begin position="174"/>
        <end position="297"/>
    </location>
</feature>
<keyword evidence="1" id="KW-1133">Transmembrane helix</keyword>
<dbReference type="Pfam" id="PF18181">
    <property type="entry name" value="SLATT_1"/>
    <property type="match status" value="1"/>
</dbReference>
<evidence type="ECO:0000313" key="4">
    <source>
        <dbReference type="Proteomes" id="UP000001382"/>
    </source>
</evidence>
<keyword evidence="1" id="KW-0472">Membrane</keyword>
<accession>D2S5A4</accession>
<dbReference type="AlphaFoldDB" id="D2S5A4"/>
<dbReference type="eggNOG" id="ENOG5033401">
    <property type="taxonomic scope" value="Bacteria"/>
</dbReference>
<dbReference type="HOGENOM" id="CLU_080426_0_0_11"/>
<protein>
    <recommendedName>
        <fullName evidence="2">SMODS and SLOG-associating 2TM effector domain-containing protein</fullName>
    </recommendedName>
</protein>
<keyword evidence="1" id="KW-0812">Transmembrane</keyword>
<feature type="transmembrane region" description="Helical" evidence="1">
    <location>
        <begin position="226"/>
        <end position="246"/>
    </location>
</feature>
<reference evidence="3 4" key="1">
    <citation type="journal article" date="2010" name="Stand. Genomic Sci.">
        <title>Complete genome sequence of Geodermatophilus obscurus type strain (G-20).</title>
        <authorList>
            <person name="Ivanova N."/>
            <person name="Sikorski J."/>
            <person name="Jando M."/>
            <person name="Munk C."/>
            <person name="Lapidus A."/>
            <person name="Glavina Del Rio T."/>
            <person name="Copeland A."/>
            <person name="Tice H."/>
            <person name="Cheng J.-F."/>
            <person name="Lucas S."/>
            <person name="Chen F."/>
            <person name="Nolan M."/>
            <person name="Bruce D."/>
            <person name="Goodwin L."/>
            <person name="Pitluck S."/>
            <person name="Mavromatis K."/>
            <person name="Mikhailova N."/>
            <person name="Pati A."/>
            <person name="Chen A."/>
            <person name="Palaniappan K."/>
            <person name="Land M."/>
            <person name="Hauser L."/>
            <person name="Chang Y.-J."/>
            <person name="Jeffries C.D."/>
            <person name="Meincke L."/>
            <person name="Brettin T."/>
            <person name="Detter J.C."/>
            <person name="Detter J.C."/>
            <person name="Rohde M."/>
            <person name="Goeker M."/>
            <person name="Bristow J."/>
            <person name="Eisen J.A."/>
            <person name="Markowitz V."/>
            <person name="Hugenholtz P."/>
            <person name="Kyrpides N.C."/>
            <person name="Klenk H.-P."/>
        </authorList>
    </citation>
    <scope>NUCLEOTIDE SEQUENCE [LARGE SCALE GENOMIC DNA]</scope>
    <source>
        <strain evidence="4">ATCC 25078 / DSM 43160 / JCM 3152 / KCC A-0152 / KCTC 9177 / NBRC 13315 / NRRL B-3577 / G-20</strain>
    </source>
</reference>
<evidence type="ECO:0000259" key="2">
    <source>
        <dbReference type="Pfam" id="PF18181"/>
    </source>
</evidence>
<sequence>MDEIRAIRGGAVGHTAAVLDAWDRHRRWSVAADVARRRIERRRLLVLVLLVVGAVAGAAGSQTGWSRPVTGSAAGVASLALAVAGLVQQRYLNATEVGRWPTARAASETLKAEVVRYLAGVAPYEDERTRDDVLNEQVDRVQERGSRAPSGLADFHLAQPDGEGLPDIDGFEAYRAGRARGQAEWHRRKIREHAGRAALLRHAEVAASLVGAVLAAVAAGTGTSGLAGWVGVAATVAATFAAHRAATNHERIASSYAVTADVLDRFLARLPVSPDRATQARFVADVEARLAAQNDTWLELFPRT</sequence>
<proteinExistence type="predicted"/>
<feature type="transmembrane region" description="Helical" evidence="1">
    <location>
        <begin position="69"/>
        <end position="87"/>
    </location>
</feature>
<keyword evidence="4" id="KW-1185">Reference proteome</keyword>
<feature type="transmembrane region" description="Helical" evidence="1">
    <location>
        <begin position="198"/>
        <end position="220"/>
    </location>
</feature>
<dbReference type="NCBIfam" id="NF033634">
    <property type="entry name" value="SLATT_1"/>
    <property type="match status" value="1"/>
</dbReference>
<dbReference type="EMBL" id="CP001867">
    <property type="protein sequence ID" value="ADB75184.1"/>
    <property type="molecule type" value="Genomic_DNA"/>
</dbReference>
<reference evidence="4" key="2">
    <citation type="submission" date="2010-01" db="EMBL/GenBank/DDBJ databases">
        <title>The complete genome of Geodermatophilus obscurus DSM 43160.</title>
        <authorList>
            <consortium name="US DOE Joint Genome Institute (JGI-PGF)"/>
            <person name="Lucas S."/>
            <person name="Copeland A."/>
            <person name="Lapidus A."/>
            <person name="Glavina del Rio T."/>
            <person name="Dalin E."/>
            <person name="Tice H."/>
            <person name="Bruce D."/>
            <person name="Goodwin L."/>
            <person name="Pitluck S."/>
            <person name="Kyrpides N."/>
            <person name="Mavromatis K."/>
            <person name="Ivanova N."/>
            <person name="Munk A.C."/>
            <person name="Brettin T."/>
            <person name="Detter J.C."/>
            <person name="Han C."/>
            <person name="Larimer F."/>
            <person name="Land M."/>
            <person name="Hauser L."/>
            <person name="Markowitz V."/>
            <person name="Cheng J.-F."/>
            <person name="Hugenholtz P."/>
            <person name="Woyke T."/>
            <person name="Wu D."/>
            <person name="Jando M."/>
            <person name="Schneider S."/>
            <person name="Klenk H.-P."/>
            <person name="Eisen J.A."/>
        </authorList>
    </citation>
    <scope>NUCLEOTIDE SEQUENCE [LARGE SCALE GENOMIC DNA]</scope>
    <source>
        <strain evidence="4">ATCC 25078 / DSM 43160 / JCM 3152 / KCC A-0152 / KCTC 9177 / NBRC 13315 / NRRL B-3577 / G-20</strain>
    </source>
</reference>
<evidence type="ECO:0000256" key="1">
    <source>
        <dbReference type="SAM" id="Phobius"/>
    </source>
</evidence>